<proteinExistence type="predicted"/>
<organism evidence="1 2">
    <name type="scientific">Camellia lanceoleosa</name>
    <dbReference type="NCBI Taxonomy" id="1840588"/>
    <lineage>
        <taxon>Eukaryota</taxon>
        <taxon>Viridiplantae</taxon>
        <taxon>Streptophyta</taxon>
        <taxon>Embryophyta</taxon>
        <taxon>Tracheophyta</taxon>
        <taxon>Spermatophyta</taxon>
        <taxon>Magnoliopsida</taxon>
        <taxon>eudicotyledons</taxon>
        <taxon>Gunneridae</taxon>
        <taxon>Pentapetalae</taxon>
        <taxon>asterids</taxon>
        <taxon>Ericales</taxon>
        <taxon>Theaceae</taxon>
        <taxon>Camellia</taxon>
    </lineage>
</organism>
<accession>A0ACC0G1X9</accession>
<reference evidence="1 2" key="1">
    <citation type="journal article" date="2022" name="Plant J.">
        <title>Chromosome-level genome of Camellia lanceoleosa provides a valuable resource for understanding genome evolution and self-incompatibility.</title>
        <authorList>
            <person name="Gong W."/>
            <person name="Xiao S."/>
            <person name="Wang L."/>
            <person name="Liao Z."/>
            <person name="Chang Y."/>
            <person name="Mo W."/>
            <person name="Hu G."/>
            <person name="Li W."/>
            <person name="Zhao G."/>
            <person name="Zhu H."/>
            <person name="Hu X."/>
            <person name="Ji K."/>
            <person name="Xiang X."/>
            <person name="Song Q."/>
            <person name="Yuan D."/>
            <person name="Jin S."/>
            <person name="Zhang L."/>
        </authorList>
    </citation>
    <scope>NUCLEOTIDE SEQUENCE [LARGE SCALE GENOMIC DNA]</scope>
    <source>
        <strain evidence="1">SQ_2022a</strain>
    </source>
</reference>
<evidence type="ECO:0000313" key="1">
    <source>
        <dbReference type="EMBL" id="KAI7994829.1"/>
    </source>
</evidence>
<name>A0ACC0G1X9_9ERIC</name>
<protein>
    <submittedName>
        <fullName evidence="1">Beta-amylase 7</fullName>
    </submittedName>
</protein>
<gene>
    <name evidence="1" type="ORF">LOK49_LG11G01421</name>
</gene>
<dbReference type="Proteomes" id="UP001060215">
    <property type="component" value="Chromosome 12"/>
</dbReference>
<sequence length="117" mass="12930">MKLCSVLCSVSVLLLLVPFVVVVLLFALSCWLLFEVQNQTNLSCSVVALFFFCFAADKPPKLQERDFSGTAYVPVYVMLPGQLGVINMDCQLVDQDNLLNQAKILKPVNVDGVVVDF</sequence>
<keyword evidence="2" id="KW-1185">Reference proteome</keyword>
<evidence type="ECO:0000313" key="2">
    <source>
        <dbReference type="Proteomes" id="UP001060215"/>
    </source>
</evidence>
<comment type="caution">
    <text evidence="1">The sequence shown here is derived from an EMBL/GenBank/DDBJ whole genome shotgun (WGS) entry which is preliminary data.</text>
</comment>
<dbReference type="EMBL" id="CM045769">
    <property type="protein sequence ID" value="KAI7994829.1"/>
    <property type="molecule type" value="Genomic_DNA"/>
</dbReference>